<dbReference type="PROSITE" id="PS00065">
    <property type="entry name" value="D_2_HYDROXYACID_DH_1"/>
    <property type="match status" value="1"/>
</dbReference>
<comment type="subcellular location">
    <subcellularLocation>
        <location evidence="5">Cytoplasm</location>
    </subcellularLocation>
</comment>
<dbReference type="GO" id="GO:0036001">
    <property type="term" value="P:'de novo' pyridoxal 5'-phosphate biosynthetic process"/>
    <property type="evidence" value="ECO:0007669"/>
    <property type="project" value="TreeGrafter"/>
</dbReference>
<comment type="function">
    <text evidence="5">Catalyzes the oxidation of erythronate-4-phosphate to 3-hydroxy-2-oxo-4-phosphonooxybutanoate.</text>
</comment>
<dbReference type="KEGG" id="kak:Kalk_02710"/>
<dbReference type="InterPro" id="IPR024531">
    <property type="entry name" value="Erythronate-4-P_DHase_dimer"/>
</dbReference>
<dbReference type="SUPFAM" id="SSF52283">
    <property type="entry name" value="Formate/glycerate dehydrogenase catalytic domain-like"/>
    <property type="match status" value="1"/>
</dbReference>
<evidence type="ECO:0000256" key="4">
    <source>
        <dbReference type="ARBA" id="ARBA00023096"/>
    </source>
</evidence>
<comment type="caution">
    <text evidence="5">Lacks conserved residue(s) required for the propagation of feature annotation.</text>
</comment>
<dbReference type="GO" id="GO:0051287">
    <property type="term" value="F:NAD binding"/>
    <property type="evidence" value="ECO:0007669"/>
    <property type="project" value="InterPro"/>
</dbReference>
<dbReference type="Pfam" id="PF02826">
    <property type="entry name" value="2-Hacid_dh_C"/>
    <property type="match status" value="1"/>
</dbReference>
<dbReference type="SUPFAM" id="SSF51735">
    <property type="entry name" value="NAD(P)-binding Rossmann-fold domains"/>
    <property type="match status" value="1"/>
</dbReference>
<evidence type="ECO:0000256" key="2">
    <source>
        <dbReference type="ARBA" id="ARBA00023002"/>
    </source>
</evidence>
<sequence length="400" mass="44072">MPHWQNSDERAGKQHMKIVVDENIPMAQRCFGQLAEVVAVPGRDMDPALLKDADALVVRSITKVNEALLSGSSVKFVGTATIGVDHIDQAWLAANNIAFTSAPGCNARSVVEYVVAALMELEVIRDFKLDGKSIGIVGVGNVGSRLRAVCQSLGLKVLACDPLRQAAGETGLVSSDEAWQADIVTLHVPYSMDGPHATHHLADFQRISDMVQGGVLINTSRGSVVNNMGLSRALDQRYDLSVILDVWEGEPFVNIELANQVDIATPHIAGYSYDGKVRGTWMIYQALCQHFGVEACLTEAELIDRKLNLILDTRPDQAASPSCARDIVSRIYDIREDDLGLRTSLQLSREKRAFGFDALRKHYRVRREFPTVVLRGIDYLQSVMNESEFNRLQALGLLME</sequence>
<feature type="binding site" evidence="5">
    <location>
        <position position="245"/>
    </location>
    <ligand>
        <name>NAD(+)</name>
        <dbReference type="ChEBI" id="CHEBI:57540"/>
    </ligand>
</feature>
<feature type="binding site" evidence="5">
    <location>
        <position position="81"/>
    </location>
    <ligand>
        <name>substrate</name>
    </ligand>
</feature>
<dbReference type="HAMAP" id="MF_01825">
    <property type="entry name" value="PdxB"/>
    <property type="match status" value="1"/>
</dbReference>
<comment type="pathway">
    <text evidence="5">Cofactor biosynthesis; pyridoxine 5'-phosphate biosynthesis; pyridoxine 5'-phosphate from D-erythrose 4-phosphate: step 2/5.</text>
</comment>
<feature type="domain" description="D-isomer specific 2-hydroxyacid dehydrogenase NAD-binding" evidence="6">
    <location>
        <begin position="127"/>
        <end position="269"/>
    </location>
</feature>
<organism evidence="8 9">
    <name type="scientific">Ketobacter alkanivorans</name>
    <dbReference type="NCBI Taxonomy" id="1917421"/>
    <lineage>
        <taxon>Bacteria</taxon>
        <taxon>Pseudomonadati</taxon>
        <taxon>Pseudomonadota</taxon>
        <taxon>Gammaproteobacteria</taxon>
        <taxon>Pseudomonadales</taxon>
        <taxon>Ketobacteraceae</taxon>
        <taxon>Ketobacter</taxon>
    </lineage>
</organism>
<dbReference type="GO" id="GO:0046983">
    <property type="term" value="F:protein dimerization activity"/>
    <property type="evidence" value="ECO:0007669"/>
    <property type="project" value="InterPro"/>
</dbReference>
<dbReference type="Gene3D" id="3.30.1370.170">
    <property type="match status" value="1"/>
</dbReference>
<dbReference type="GO" id="GO:0033711">
    <property type="term" value="F:4-phosphoerythronate dehydrogenase activity"/>
    <property type="evidence" value="ECO:0007669"/>
    <property type="project" value="UniProtKB-EC"/>
</dbReference>
<evidence type="ECO:0000259" key="7">
    <source>
        <dbReference type="Pfam" id="PF11890"/>
    </source>
</evidence>
<proteinExistence type="inferred from homology"/>
<evidence type="ECO:0000256" key="3">
    <source>
        <dbReference type="ARBA" id="ARBA00023027"/>
    </source>
</evidence>
<dbReference type="CDD" id="cd12158">
    <property type="entry name" value="ErythrP_dh"/>
    <property type="match status" value="1"/>
</dbReference>
<dbReference type="EMBL" id="CP022684">
    <property type="protein sequence ID" value="AUM11399.1"/>
    <property type="molecule type" value="Genomic_DNA"/>
</dbReference>
<feature type="binding site" evidence="5">
    <location>
        <position position="270"/>
    </location>
    <ligand>
        <name>NAD(+)</name>
        <dbReference type="ChEBI" id="CHEBI:57540"/>
    </ligand>
</feature>
<dbReference type="Pfam" id="PF11890">
    <property type="entry name" value="DUF3410"/>
    <property type="match status" value="1"/>
</dbReference>
<comment type="similarity">
    <text evidence="5">Belongs to the D-isomer specific 2-hydroxyacid dehydrogenase family. PdxB subfamily.</text>
</comment>
<accession>A0A2K9LGC2</accession>
<dbReference type="InterPro" id="IPR036291">
    <property type="entry name" value="NAD(P)-bd_dom_sf"/>
</dbReference>
<reference evidence="9" key="1">
    <citation type="submission" date="2017-08" db="EMBL/GenBank/DDBJ databases">
        <title>Direct submision.</title>
        <authorList>
            <person name="Kim S.-J."/>
            <person name="Rhee S.-K."/>
        </authorList>
    </citation>
    <scope>NUCLEOTIDE SEQUENCE [LARGE SCALE GENOMIC DNA]</scope>
    <source>
        <strain evidence="9">GI5</strain>
    </source>
</reference>
<feature type="binding site" evidence="5">
    <location>
        <position position="60"/>
    </location>
    <ligand>
        <name>substrate</name>
    </ligand>
</feature>
<evidence type="ECO:0000259" key="6">
    <source>
        <dbReference type="Pfam" id="PF02826"/>
    </source>
</evidence>
<dbReference type="UniPathway" id="UPA00244">
    <property type="reaction ID" value="UER00310"/>
</dbReference>
<keyword evidence="4 5" id="KW-0664">Pyridoxine biosynthesis</keyword>
<keyword evidence="1 5" id="KW-0963">Cytoplasm</keyword>
<dbReference type="GO" id="GO:0008615">
    <property type="term" value="P:pyridoxine biosynthetic process"/>
    <property type="evidence" value="ECO:0007669"/>
    <property type="project" value="UniProtKB-UniRule"/>
</dbReference>
<dbReference type="AlphaFoldDB" id="A0A2K9LGC2"/>
<comment type="catalytic activity">
    <reaction evidence="5">
        <text>4-phospho-D-erythronate + NAD(+) = (R)-3-hydroxy-2-oxo-4-phosphooxybutanoate + NADH + H(+)</text>
        <dbReference type="Rhea" id="RHEA:18829"/>
        <dbReference type="ChEBI" id="CHEBI:15378"/>
        <dbReference type="ChEBI" id="CHEBI:57540"/>
        <dbReference type="ChEBI" id="CHEBI:57945"/>
        <dbReference type="ChEBI" id="CHEBI:58538"/>
        <dbReference type="ChEBI" id="CHEBI:58766"/>
        <dbReference type="EC" id="1.1.1.290"/>
    </reaction>
</comment>
<keyword evidence="3 5" id="KW-0520">NAD</keyword>
<gene>
    <name evidence="5" type="primary">pdxB</name>
    <name evidence="8" type="ORF">Kalk_02710</name>
</gene>
<feature type="binding site" evidence="5">
    <location>
        <position position="161"/>
    </location>
    <ligand>
        <name>NAD(+)</name>
        <dbReference type="ChEBI" id="CHEBI:57540"/>
    </ligand>
</feature>
<dbReference type="Proteomes" id="UP000235116">
    <property type="component" value="Chromosome"/>
</dbReference>
<keyword evidence="2 5" id="KW-0560">Oxidoreductase</keyword>
<dbReference type="InterPro" id="IPR038251">
    <property type="entry name" value="PdxB_dimer_sf"/>
</dbReference>
<dbReference type="InterPro" id="IPR020921">
    <property type="entry name" value="Erythronate-4-P_DHase"/>
</dbReference>
<dbReference type="PANTHER" id="PTHR42938">
    <property type="entry name" value="FORMATE DEHYDROGENASE 1"/>
    <property type="match status" value="1"/>
</dbReference>
<dbReference type="GO" id="GO:0005829">
    <property type="term" value="C:cytosol"/>
    <property type="evidence" value="ECO:0007669"/>
    <property type="project" value="TreeGrafter"/>
</dbReference>
<name>A0A2K9LGC2_9GAMM</name>
<feature type="domain" description="Erythronate-4-phosphate dehydrogenase dimerisation" evidence="7">
    <location>
        <begin position="324"/>
        <end position="377"/>
    </location>
</feature>
<dbReference type="InterPro" id="IPR006140">
    <property type="entry name" value="D-isomer_DH_NAD-bd"/>
</dbReference>
<protein>
    <recommendedName>
        <fullName evidence="5">Erythronate-4-phosphate dehydrogenase</fullName>
        <ecNumber evidence="5">1.1.1.290</ecNumber>
    </recommendedName>
</protein>
<evidence type="ECO:0000313" key="8">
    <source>
        <dbReference type="EMBL" id="AUM11399.1"/>
    </source>
</evidence>
<feature type="active site" evidence="5">
    <location>
        <position position="250"/>
    </location>
</feature>
<dbReference type="PANTHER" id="PTHR42938:SF9">
    <property type="entry name" value="FORMATE DEHYDROGENASE 1"/>
    <property type="match status" value="1"/>
</dbReference>
<evidence type="ECO:0000256" key="5">
    <source>
        <dbReference type="HAMAP-Rule" id="MF_01825"/>
    </source>
</evidence>
<evidence type="ECO:0000313" key="9">
    <source>
        <dbReference type="Proteomes" id="UP000235116"/>
    </source>
</evidence>
<dbReference type="InterPro" id="IPR029752">
    <property type="entry name" value="D-isomer_DH_CS1"/>
</dbReference>
<keyword evidence="9" id="KW-1185">Reference proteome</keyword>
<feature type="binding site" evidence="5">
    <location>
        <position position="271"/>
    </location>
    <ligand>
        <name>substrate</name>
    </ligand>
</feature>
<feature type="active site" description="Proton donor" evidence="5">
    <location>
        <position position="267"/>
    </location>
</feature>
<dbReference type="EC" id="1.1.1.290" evidence="5"/>
<comment type="subunit">
    <text evidence="5">Homodimer.</text>
</comment>
<feature type="active site" evidence="5">
    <location>
        <position position="221"/>
    </location>
</feature>
<evidence type="ECO:0000256" key="1">
    <source>
        <dbReference type="ARBA" id="ARBA00022490"/>
    </source>
</evidence>
<dbReference type="Gene3D" id="3.40.50.720">
    <property type="entry name" value="NAD(P)-binding Rossmann-like Domain"/>
    <property type="match status" value="2"/>
</dbReference>